<keyword evidence="4" id="KW-0430">Lectin</keyword>
<name>A0AAV4FHK2_9GAST</name>
<evidence type="ECO:0000313" key="7">
    <source>
        <dbReference type="Proteomes" id="UP000762676"/>
    </source>
</evidence>
<dbReference type="SMART" id="SM00034">
    <property type="entry name" value="CLECT"/>
    <property type="match status" value="1"/>
</dbReference>
<dbReference type="AlphaFoldDB" id="A0AAV4FHK2"/>
<evidence type="ECO:0000256" key="2">
    <source>
        <dbReference type="ARBA" id="ARBA00022525"/>
    </source>
</evidence>
<dbReference type="InterPro" id="IPR051663">
    <property type="entry name" value="CLec_Tetranectin-domain"/>
</dbReference>
<dbReference type="PANTHER" id="PTHR22799">
    <property type="entry name" value="TETRANECTIN-RELATED"/>
    <property type="match status" value="1"/>
</dbReference>
<comment type="subcellular location">
    <subcellularLocation>
        <location evidence="1">Secreted</location>
    </subcellularLocation>
</comment>
<dbReference type="Pfam" id="PF00059">
    <property type="entry name" value="Lectin_C"/>
    <property type="match status" value="1"/>
</dbReference>
<proteinExistence type="predicted"/>
<dbReference type="Gene3D" id="3.10.100.10">
    <property type="entry name" value="Mannose-Binding Protein A, subunit A"/>
    <property type="match status" value="1"/>
</dbReference>
<dbReference type="PROSITE" id="PS50041">
    <property type="entry name" value="C_TYPE_LECTIN_2"/>
    <property type="match status" value="1"/>
</dbReference>
<gene>
    <name evidence="6" type="ORF">ElyMa_002125000</name>
</gene>
<reference evidence="6 7" key="1">
    <citation type="journal article" date="2021" name="Elife">
        <title>Chloroplast acquisition without the gene transfer in kleptoplastic sea slugs, Plakobranchus ocellatus.</title>
        <authorList>
            <person name="Maeda T."/>
            <person name="Takahashi S."/>
            <person name="Yoshida T."/>
            <person name="Shimamura S."/>
            <person name="Takaki Y."/>
            <person name="Nagai Y."/>
            <person name="Toyoda A."/>
            <person name="Suzuki Y."/>
            <person name="Arimoto A."/>
            <person name="Ishii H."/>
            <person name="Satoh N."/>
            <person name="Nishiyama T."/>
            <person name="Hasebe M."/>
            <person name="Maruyama T."/>
            <person name="Minagawa J."/>
            <person name="Obokata J."/>
            <person name="Shigenobu S."/>
        </authorList>
    </citation>
    <scope>NUCLEOTIDE SEQUENCE [LARGE SCALE GENOMIC DNA]</scope>
</reference>
<sequence length="460" mass="50748">MSTSHSTFTCGTACLPLSSPGTKLSPVGQLVYHCLYLALNFHLWDSLSANFSPGTKLSPVGQLVYYCLHLALNFHVWVLKAVACSSGLSAGNGFCGPAELGEGSLELERITALVAKQLKPCSIDIAALCESHPNDDGLHEFHSSEQYNASGNIGTGNDSTSQLLFSWKSPLVVEVKRYMCEVKGVGRSGREVIISVSAEVFSKELTVGMGEQNTTKENQDVVANLTQDIAGHNNENPDSNIVVPVTCRPDMVNRDHLEASTTIILHGIANSTAKIEGNVRTVKTGVESLQQKVSTLEELGNVRMESISQIQEQVFSFTEIYKTAFLIGNFDILGLFRGNRYFVSKTEAKFDIWAADKQCSELDGFLVEIDDQAEYNFVVGKLRKLSANHFFTGGNDIDEHGVWTFRHSKRPVAQFGNWYENNPNNLGGNQHCIEIVRSFNYQFNDQECDIKGNYICESEM</sequence>
<dbReference type="GO" id="GO:0005615">
    <property type="term" value="C:extracellular space"/>
    <property type="evidence" value="ECO:0007669"/>
    <property type="project" value="TreeGrafter"/>
</dbReference>
<evidence type="ECO:0000256" key="3">
    <source>
        <dbReference type="ARBA" id="ARBA00022729"/>
    </source>
</evidence>
<dbReference type="SUPFAM" id="SSF56436">
    <property type="entry name" value="C-type lectin-like"/>
    <property type="match status" value="1"/>
</dbReference>
<dbReference type="CDD" id="cd00037">
    <property type="entry name" value="CLECT"/>
    <property type="match status" value="1"/>
</dbReference>
<accession>A0AAV4FHK2</accession>
<dbReference type="InterPro" id="IPR016187">
    <property type="entry name" value="CTDL_fold"/>
</dbReference>
<evidence type="ECO:0000313" key="6">
    <source>
        <dbReference type="EMBL" id="GFR72907.1"/>
    </source>
</evidence>
<evidence type="ECO:0000259" key="5">
    <source>
        <dbReference type="PROSITE" id="PS50041"/>
    </source>
</evidence>
<protein>
    <submittedName>
        <fullName evidence="6">Lectin C-type domain containing protein</fullName>
    </submittedName>
</protein>
<dbReference type="GO" id="GO:0030246">
    <property type="term" value="F:carbohydrate binding"/>
    <property type="evidence" value="ECO:0007669"/>
    <property type="project" value="UniProtKB-KW"/>
</dbReference>
<comment type="caution">
    <text evidence="6">The sequence shown here is derived from an EMBL/GenBank/DDBJ whole genome shotgun (WGS) entry which is preliminary data.</text>
</comment>
<dbReference type="Proteomes" id="UP000762676">
    <property type="component" value="Unassembled WGS sequence"/>
</dbReference>
<dbReference type="EMBL" id="BMAT01004409">
    <property type="protein sequence ID" value="GFR72907.1"/>
    <property type="molecule type" value="Genomic_DNA"/>
</dbReference>
<keyword evidence="2" id="KW-0964">Secreted</keyword>
<dbReference type="PANTHER" id="PTHR22799:SF1">
    <property type="entry name" value="C-TYPE LECTIN DOMAIN FAMILY 11 MEMBER A"/>
    <property type="match status" value="1"/>
</dbReference>
<evidence type="ECO:0000256" key="4">
    <source>
        <dbReference type="ARBA" id="ARBA00022734"/>
    </source>
</evidence>
<feature type="domain" description="C-type lectin" evidence="5">
    <location>
        <begin position="336"/>
        <end position="457"/>
    </location>
</feature>
<keyword evidence="7" id="KW-1185">Reference proteome</keyword>
<organism evidence="6 7">
    <name type="scientific">Elysia marginata</name>
    <dbReference type="NCBI Taxonomy" id="1093978"/>
    <lineage>
        <taxon>Eukaryota</taxon>
        <taxon>Metazoa</taxon>
        <taxon>Spiralia</taxon>
        <taxon>Lophotrochozoa</taxon>
        <taxon>Mollusca</taxon>
        <taxon>Gastropoda</taxon>
        <taxon>Heterobranchia</taxon>
        <taxon>Euthyneura</taxon>
        <taxon>Panpulmonata</taxon>
        <taxon>Sacoglossa</taxon>
        <taxon>Placobranchoidea</taxon>
        <taxon>Plakobranchidae</taxon>
        <taxon>Elysia</taxon>
    </lineage>
</organism>
<dbReference type="InterPro" id="IPR001304">
    <property type="entry name" value="C-type_lectin-like"/>
</dbReference>
<evidence type="ECO:0000256" key="1">
    <source>
        <dbReference type="ARBA" id="ARBA00004613"/>
    </source>
</evidence>
<dbReference type="InterPro" id="IPR016186">
    <property type="entry name" value="C-type_lectin-like/link_sf"/>
</dbReference>
<keyword evidence="3" id="KW-0732">Signal</keyword>
<dbReference type="GO" id="GO:0008083">
    <property type="term" value="F:growth factor activity"/>
    <property type="evidence" value="ECO:0007669"/>
    <property type="project" value="TreeGrafter"/>
</dbReference>